<dbReference type="PANTHER" id="PTHR10907">
    <property type="entry name" value="REGUCALCIN"/>
    <property type="match status" value="1"/>
</dbReference>
<evidence type="ECO:0000313" key="6">
    <source>
        <dbReference type="Proteomes" id="UP000005384"/>
    </source>
</evidence>
<comment type="caution">
    <text evidence="5">The sequence shown here is derived from an EMBL/GenBank/DDBJ whole genome shotgun (WGS) entry which is preliminary data.</text>
</comment>
<dbReference type="Pfam" id="PF08450">
    <property type="entry name" value="SGL"/>
    <property type="match status" value="1"/>
</dbReference>
<dbReference type="HOGENOM" id="CLU_036110_0_1_9"/>
<gene>
    <name evidence="5" type="ORF">HMPREF9473_04491</name>
</gene>
<dbReference type="SUPFAM" id="SSF63829">
    <property type="entry name" value="Calcium-dependent phosphotriesterase"/>
    <property type="match status" value="1"/>
</dbReference>
<organism evidence="5 6">
    <name type="scientific">Hungatella hathewayi WAL-18680</name>
    <dbReference type="NCBI Taxonomy" id="742737"/>
    <lineage>
        <taxon>Bacteria</taxon>
        <taxon>Bacillati</taxon>
        <taxon>Bacillota</taxon>
        <taxon>Clostridia</taxon>
        <taxon>Lachnospirales</taxon>
        <taxon>Lachnospiraceae</taxon>
        <taxon>Hungatella</taxon>
    </lineage>
</organism>
<keyword evidence="3" id="KW-0862">Zinc</keyword>
<evidence type="ECO:0000256" key="2">
    <source>
        <dbReference type="PIRSR" id="PIRSR605511-1"/>
    </source>
</evidence>
<feature type="binding site" evidence="3">
    <location>
        <position position="205"/>
    </location>
    <ligand>
        <name>a divalent metal cation</name>
        <dbReference type="ChEBI" id="CHEBI:60240"/>
    </ligand>
</feature>
<dbReference type="Proteomes" id="UP000005384">
    <property type="component" value="Unassembled WGS sequence"/>
</dbReference>
<comment type="cofactor">
    <cofactor evidence="3">
        <name>Zn(2+)</name>
        <dbReference type="ChEBI" id="CHEBI:29105"/>
    </cofactor>
    <text evidence="3">Binds 1 divalent metal cation per subunit.</text>
</comment>
<dbReference type="AlphaFoldDB" id="G5ILW3"/>
<feature type="binding site" evidence="3">
    <location>
        <position position="109"/>
    </location>
    <ligand>
        <name>substrate</name>
    </ligand>
</feature>
<feature type="domain" description="SMP-30/Gluconolactonase/LRE-like region" evidence="4">
    <location>
        <begin position="21"/>
        <end position="264"/>
    </location>
</feature>
<dbReference type="InterPro" id="IPR011042">
    <property type="entry name" value="6-blade_b-propeller_TolB-like"/>
</dbReference>
<dbReference type="GO" id="GO:0019853">
    <property type="term" value="P:L-ascorbic acid biosynthetic process"/>
    <property type="evidence" value="ECO:0007669"/>
    <property type="project" value="TreeGrafter"/>
</dbReference>
<keyword evidence="6" id="KW-1185">Reference proteome</keyword>
<feature type="binding site" evidence="3">
    <location>
        <position position="107"/>
    </location>
    <ligand>
        <name>substrate</name>
    </ligand>
</feature>
<evidence type="ECO:0000256" key="3">
    <source>
        <dbReference type="PIRSR" id="PIRSR605511-2"/>
    </source>
</evidence>
<proteinExistence type="inferred from homology"/>
<dbReference type="InterPro" id="IPR005511">
    <property type="entry name" value="SMP-30"/>
</dbReference>
<evidence type="ECO:0000259" key="4">
    <source>
        <dbReference type="Pfam" id="PF08450"/>
    </source>
</evidence>
<dbReference type="GO" id="GO:0004341">
    <property type="term" value="F:gluconolactonase activity"/>
    <property type="evidence" value="ECO:0007669"/>
    <property type="project" value="TreeGrafter"/>
</dbReference>
<keyword evidence="3" id="KW-0479">Metal-binding</keyword>
<comment type="similarity">
    <text evidence="1">Belongs to the SMP-30/CGR1 family.</text>
</comment>
<evidence type="ECO:0000256" key="1">
    <source>
        <dbReference type="ARBA" id="ARBA00008853"/>
    </source>
</evidence>
<feature type="binding site" evidence="3">
    <location>
        <position position="158"/>
    </location>
    <ligand>
        <name>a divalent metal cation</name>
        <dbReference type="ChEBI" id="CHEBI:60240"/>
    </ligand>
</feature>
<evidence type="ECO:0000313" key="5">
    <source>
        <dbReference type="EMBL" id="EHI57382.1"/>
    </source>
</evidence>
<dbReference type="RefSeq" id="WP_006782479.1">
    <property type="nucleotide sequence ID" value="NZ_CP040506.1"/>
</dbReference>
<reference evidence="5 6" key="1">
    <citation type="submission" date="2011-08" db="EMBL/GenBank/DDBJ databases">
        <title>The Genome Sequence of Clostridium hathewayi WAL-18680.</title>
        <authorList>
            <consortium name="The Broad Institute Genome Sequencing Platform"/>
            <person name="Earl A."/>
            <person name="Ward D."/>
            <person name="Feldgarden M."/>
            <person name="Gevers D."/>
            <person name="Finegold S.M."/>
            <person name="Summanen P.H."/>
            <person name="Molitoris D.R."/>
            <person name="Song M."/>
            <person name="Daigneault M."/>
            <person name="Allen-Vercoe E."/>
            <person name="Young S.K."/>
            <person name="Zeng Q."/>
            <person name="Gargeya S."/>
            <person name="Fitzgerald M."/>
            <person name="Haas B."/>
            <person name="Abouelleil A."/>
            <person name="Alvarado L."/>
            <person name="Arachchi H.M."/>
            <person name="Berlin A."/>
            <person name="Brown A."/>
            <person name="Chapman S.B."/>
            <person name="Chen Z."/>
            <person name="Dunbar C."/>
            <person name="Freedman E."/>
            <person name="Gearin G."/>
            <person name="Gellesch M."/>
            <person name="Goldberg J."/>
            <person name="Griggs A."/>
            <person name="Gujja S."/>
            <person name="Heiman D."/>
            <person name="Howarth C."/>
            <person name="Larson L."/>
            <person name="Lui A."/>
            <person name="MacDonald P.J.P."/>
            <person name="Montmayeur A."/>
            <person name="Murphy C."/>
            <person name="Neiman D."/>
            <person name="Pearson M."/>
            <person name="Priest M."/>
            <person name="Roberts A."/>
            <person name="Saif S."/>
            <person name="Shea T."/>
            <person name="Shenoy N."/>
            <person name="Sisk P."/>
            <person name="Stolte C."/>
            <person name="Sykes S."/>
            <person name="Wortman J."/>
            <person name="Nusbaum C."/>
            <person name="Birren B."/>
        </authorList>
    </citation>
    <scope>NUCLEOTIDE SEQUENCE [LARGE SCALE GENOMIC DNA]</scope>
    <source>
        <strain evidence="5 6">WAL-18680</strain>
    </source>
</reference>
<dbReference type="InterPro" id="IPR013658">
    <property type="entry name" value="SGL"/>
</dbReference>
<feature type="active site" description="Proton donor/acceptor" evidence="2">
    <location>
        <position position="205"/>
    </location>
</feature>
<accession>G5ILW3</accession>
<protein>
    <recommendedName>
        <fullName evidence="4">SMP-30/Gluconolactonase/LRE-like region domain-containing protein</fullName>
    </recommendedName>
</protein>
<dbReference type="PATRIC" id="fig|742737.3.peg.4475"/>
<dbReference type="GO" id="GO:0005509">
    <property type="term" value="F:calcium ion binding"/>
    <property type="evidence" value="ECO:0007669"/>
    <property type="project" value="TreeGrafter"/>
</dbReference>
<name>G5ILW3_9FIRM</name>
<dbReference type="PRINTS" id="PR01790">
    <property type="entry name" value="SMP30FAMILY"/>
</dbReference>
<dbReference type="EMBL" id="ADLN01000120">
    <property type="protein sequence ID" value="EHI57382.1"/>
    <property type="molecule type" value="Genomic_DNA"/>
</dbReference>
<dbReference type="PANTHER" id="PTHR10907:SF47">
    <property type="entry name" value="REGUCALCIN"/>
    <property type="match status" value="1"/>
</dbReference>
<dbReference type="Gene3D" id="2.120.10.30">
    <property type="entry name" value="TolB, C-terminal domain"/>
    <property type="match status" value="1"/>
</dbReference>
<feature type="binding site" evidence="3">
    <location>
        <position position="23"/>
    </location>
    <ligand>
        <name>a divalent metal cation</name>
        <dbReference type="ChEBI" id="CHEBI:60240"/>
    </ligand>
</feature>
<sequence length="293" mass="32327">MRESEWRIWEVRQIPSFRCRLGEGCVWDARSGRLYFVDIEGCKIHWFRPADGSAGGIDTDDMAGCLALCRAGDGDIVAAIGHRLVRITEDGAKSEILTELILPDYVRFNDGKCDSQGRLWVGTMAKNQEHPKAKGCGSLICIEDNRVTAEYPGYTIPNGMAWDGERFYHIDTSKGMIEEYRMEENGRLGGRKTAVSVNPADGSPDGMSIDEEGNLWVAMWGGQKVCCYHPQTGEKLGEIPVPVKNVSCVTFGDEDLKTLYITTAMDGDGLGGQLYAVRLPVAGVLPYEYGGRR</sequence>